<dbReference type="Pfam" id="PF00528">
    <property type="entry name" value="BPD_transp_1"/>
    <property type="match status" value="1"/>
</dbReference>
<dbReference type="EMBL" id="JBBAXC010000035">
    <property type="protein sequence ID" value="MEI5909688.1"/>
    <property type="molecule type" value="Genomic_DNA"/>
</dbReference>
<dbReference type="PROSITE" id="PS50928">
    <property type="entry name" value="ABC_TM1"/>
    <property type="match status" value="1"/>
</dbReference>
<reference evidence="8 9" key="1">
    <citation type="journal article" date="2018" name="J. Microbiol.">
        <title>Bacillus spongiae sp. nov., isolated from sponge of Jeju Island.</title>
        <authorList>
            <person name="Lee G.E."/>
            <person name="Im W.T."/>
            <person name="Park J.S."/>
        </authorList>
    </citation>
    <scope>NUCLEOTIDE SEQUENCE [LARGE SCALE GENOMIC DNA]</scope>
    <source>
        <strain evidence="8 9">135PIL107-10</strain>
    </source>
</reference>
<evidence type="ECO:0000313" key="8">
    <source>
        <dbReference type="EMBL" id="MEI5909688.1"/>
    </source>
</evidence>
<feature type="transmembrane region" description="Helical" evidence="6">
    <location>
        <begin position="220"/>
        <end position="238"/>
    </location>
</feature>
<evidence type="ECO:0000256" key="2">
    <source>
        <dbReference type="ARBA" id="ARBA00022448"/>
    </source>
</evidence>
<evidence type="ECO:0000259" key="7">
    <source>
        <dbReference type="PROSITE" id="PS50928"/>
    </source>
</evidence>
<evidence type="ECO:0000256" key="3">
    <source>
        <dbReference type="ARBA" id="ARBA00022692"/>
    </source>
</evidence>
<dbReference type="InterPro" id="IPR000515">
    <property type="entry name" value="MetI-like"/>
</dbReference>
<organism evidence="8 9">
    <name type="scientific">Bacillus spongiae</name>
    <dbReference type="NCBI Taxonomy" id="2683610"/>
    <lineage>
        <taxon>Bacteria</taxon>
        <taxon>Bacillati</taxon>
        <taxon>Bacillota</taxon>
        <taxon>Bacilli</taxon>
        <taxon>Bacillales</taxon>
        <taxon>Bacillaceae</taxon>
        <taxon>Bacillus</taxon>
    </lineage>
</organism>
<feature type="domain" description="ABC transmembrane type-1" evidence="7">
    <location>
        <begin position="84"/>
        <end position="295"/>
    </location>
</feature>
<dbReference type="InterPro" id="IPR035906">
    <property type="entry name" value="MetI-like_sf"/>
</dbReference>
<feature type="transmembrane region" description="Helical" evidence="6">
    <location>
        <begin position="119"/>
        <end position="140"/>
    </location>
</feature>
<dbReference type="RefSeq" id="WP_336589131.1">
    <property type="nucleotide sequence ID" value="NZ_JBBAXC010000035.1"/>
</dbReference>
<feature type="transmembrane region" description="Helical" evidence="6">
    <location>
        <begin position="9"/>
        <end position="32"/>
    </location>
</feature>
<keyword evidence="9" id="KW-1185">Reference proteome</keyword>
<dbReference type="PANTHER" id="PTHR43839:SF3">
    <property type="entry name" value="OLIGOPEPTIDE ABC TRANSPORTER, PERMEASE PROTEIN"/>
    <property type="match status" value="1"/>
</dbReference>
<proteinExistence type="inferred from homology"/>
<comment type="subcellular location">
    <subcellularLocation>
        <location evidence="6">Cell membrane</location>
        <topology evidence="6">Multi-pass membrane protein</topology>
    </subcellularLocation>
    <subcellularLocation>
        <location evidence="1">Membrane</location>
        <topology evidence="1">Multi-pass membrane protein</topology>
    </subcellularLocation>
</comment>
<keyword evidence="2 6" id="KW-0813">Transport</keyword>
<keyword evidence="4 6" id="KW-1133">Transmembrane helix</keyword>
<feature type="transmembrane region" description="Helical" evidence="6">
    <location>
        <begin position="155"/>
        <end position="175"/>
    </location>
</feature>
<keyword evidence="5 6" id="KW-0472">Membrane</keyword>
<dbReference type="SUPFAM" id="SSF161098">
    <property type="entry name" value="MetI-like"/>
    <property type="match status" value="1"/>
</dbReference>
<evidence type="ECO:0000256" key="1">
    <source>
        <dbReference type="ARBA" id="ARBA00004141"/>
    </source>
</evidence>
<dbReference type="Gene3D" id="1.10.3720.10">
    <property type="entry name" value="MetI-like"/>
    <property type="match status" value="1"/>
</dbReference>
<name>A0ABU8HL03_9BACI</name>
<sequence>MRFVDRNKLLIIICIIFILSLLSGSIILNYFYDGKIPRTSFLTDDLGKVISAAPFAPSLSFPFGTDRNGYDMFFKVLQGAQYTLGAAIIISLLSFAISFIVGVIGGFRNTKLKAVSNNIFTAFYFIPQSIIAYNILYPLLWEPYEGFTTTFTERLIWQVIVIALITVPTTAILIANEIKLILQKEFITSAKVLGGRNLFLLQKHVLPHLKLQLFMIFPKIIIQVLLIIAHLGFFLLFFGGTNVCYGPYCDPPSPIVQEWSGLMAMNLKELTNAWWIFMAPMIFFTLTILSLNGITKGLQGVLKKERKLQMSSIEQRKEQKEVIDIQQNGSENKFEFTS</sequence>
<keyword evidence="3 6" id="KW-0812">Transmembrane</keyword>
<gene>
    <name evidence="8" type="ORF">WAK64_22095</name>
</gene>
<feature type="transmembrane region" description="Helical" evidence="6">
    <location>
        <begin position="82"/>
        <end position="107"/>
    </location>
</feature>
<evidence type="ECO:0000256" key="5">
    <source>
        <dbReference type="ARBA" id="ARBA00023136"/>
    </source>
</evidence>
<dbReference type="Proteomes" id="UP001312865">
    <property type="component" value="Unassembled WGS sequence"/>
</dbReference>
<feature type="transmembrane region" description="Helical" evidence="6">
    <location>
        <begin position="273"/>
        <end position="294"/>
    </location>
</feature>
<accession>A0ABU8HL03</accession>
<evidence type="ECO:0000256" key="6">
    <source>
        <dbReference type="RuleBase" id="RU363032"/>
    </source>
</evidence>
<comment type="caution">
    <text evidence="8">The sequence shown here is derived from an EMBL/GenBank/DDBJ whole genome shotgun (WGS) entry which is preliminary data.</text>
</comment>
<dbReference type="PANTHER" id="PTHR43839">
    <property type="entry name" value="OPPC IN A BINDING PROTEIN-DEPENDENT TRANSPORT SYSTEM"/>
    <property type="match status" value="1"/>
</dbReference>
<evidence type="ECO:0000313" key="9">
    <source>
        <dbReference type="Proteomes" id="UP001312865"/>
    </source>
</evidence>
<comment type="similarity">
    <text evidence="6">Belongs to the binding-protein-dependent transport system permease family.</text>
</comment>
<evidence type="ECO:0000256" key="4">
    <source>
        <dbReference type="ARBA" id="ARBA00022989"/>
    </source>
</evidence>
<protein>
    <submittedName>
        <fullName evidence="8">ABC transporter permease subunit</fullName>
    </submittedName>
</protein>